<evidence type="ECO:0000313" key="1">
    <source>
        <dbReference type="EMBL" id="GHB75828.1"/>
    </source>
</evidence>
<protein>
    <recommendedName>
        <fullName evidence="3">WbqC-like protein</fullName>
    </recommendedName>
</protein>
<accession>A0A8J3G9U1</accession>
<dbReference type="Proteomes" id="UP000598271">
    <property type="component" value="Unassembled WGS sequence"/>
</dbReference>
<dbReference type="InterPro" id="IPR014985">
    <property type="entry name" value="WbqC"/>
</dbReference>
<comment type="caution">
    <text evidence="1">The sequence shown here is derived from an EMBL/GenBank/DDBJ whole genome shotgun (WGS) entry which is preliminary data.</text>
</comment>
<evidence type="ECO:0000313" key="2">
    <source>
        <dbReference type="Proteomes" id="UP000598271"/>
    </source>
</evidence>
<gene>
    <name evidence="1" type="ORF">GCM10007390_32080</name>
</gene>
<dbReference type="EMBL" id="BMXF01000003">
    <property type="protein sequence ID" value="GHB75828.1"/>
    <property type="molecule type" value="Genomic_DNA"/>
</dbReference>
<keyword evidence="2" id="KW-1185">Reference proteome</keyword>
<reference evidence="1 2" key="1">
    <citation type="journal article" date="2014" name="Int. J. Syst. Evol. Microbiol.">
        <title>Complete genome sequence of Corynebacterium casei LMG S-19264T (=DSM 44701T), isolated from a smear-ripened cheese.</title>
        <authorList>
            <consortium name="US DOE Joint Genome Institute (JGI-PGF)"/>
            <person name="Walter F."/>
            <person name="Albersmeier A."/>
            <person name="Kalinowski J."/>
            <person name="Ruckert C."/>
        </authorList>
    </citation>
    <scope>NUCLEOTIDE SEQUENCE [LARGE SCALE GENOMIC DNA]</scope>
    <source>
        <strain evidence="1 2">KCTC 12866</strain>
    </source>
</reference>
<proteinExistence type="predicted"/>
<sequence length="227" mass="26477">MQPYFLPYLSYYKLLKLVDKFVIYDDVNFINRGWINRNNILVGGKAHLFTVPLIDASQNKLIYEVQVSPDQVWRKKILKTISQAYRKAPQFETVFPLVEDIITDQSESVADFCLQSLVKTARFMNIDTEIVKTSRQYNNSDLKGQHRILSICQKEGASHYINPIRGQALYDKHLFCNEGITLNFIHTTPRAYPQFKNDFVPLLSILDIMMFNNQKEIQDLLGEYDLI</sequence>
<dbReference type="RefSeq" id="WP_229581027.1">
    <property type="nucleotide sequence ID" value="NZ_BMXF01000003.1"/>
</dbReference>
<name>A0A8J3G9U1_9BACT</name>
<dbReference type="AlphaFoldDB" id="A0A8J3G9U1"/>
<organism evidence="1 2">
    <name type="scientific">Persicitalea jodogahamensis</name>
    <dbReference type="NCBI Taxonomy" id="402147"/>
    <lineage>
        <taxon>Bacteria</taxon>
        <taxon>Pseudomonadati</taxon>
        <taxon>Bacteroidota</taxon>
        <taxon>Cytophagia</taxon>
        <taxon>Cytophagales</taxon>
        <taxon>Spirosomataceae</taxon>
        <taxon>Persicitalea</taxon>
    </lineage>
</organism>
<dbReference type="Pfam" id="PF08889">
    <property type="entry name" value="WbqC"/>
    <property type="match status" value="1"/>
</dbReference>
<evidence type="ECO:0008006" key="3">
    <source>
        <dbReference type="Google" id="ProtNLM"/>
    </source>
</evidence>